<comment type="caution">
    <text evidence="1">The sequence shown here is derived from an EMBL/GenBank/DDBJ whole genome shotgun (WGS) entry which is preliminary data.</text>
</comment>
<dbReference type="Proteomes" id="UP000243579">
    <property type="component" value="Unassembled WGS sequence"/>
</dbReference>
<dbReference type="EMBL" id="JNBR01000096">
    <property type="protein sequence ID" value="OQR97805.1"/>
    <property type="molecule type" value="Genomic_DNA"/>
</dbReference>
<proteinExistence type="predicted"/>
<keyword evidence="2" id="KW-1185">Reference proteome</keyword>
<organism evidence="1 2">
    <name type="scientific">Achlya hypogyna</name>
    <name type="common">Oomycete</name>
    <name type="synonym">Protoachlya hypogyna</name>
    <dbReference type="NCBI Taxonomy" id="1202772"/>
    <lineage>
        <taxon>Eukaryota</taxon>
        <taxon>Sar</taxon>
        <taxon>Stramenopiles</taxon>
        <taxon>Oomycota</taxon>
        <taxon>Saprolegniomycetes</taxon>
        <taxon>Saprolegniales</taxon>
        <taxon>Achlyaceae</taxon>
        <taxon>Achlya</taxon>
    </lineage>
</organism>
<name>A0A1V9ZIH9_ACHHY</name>
<gene>
    <name evidence="1" type="ORF">ACHHYP_10026</name>
</gene>
<protein>
    <submittedName>
        <fullName evidence="1">Uncharacterized protein</fullName>
    </submittedName>
</protein>
<evidence type="ECO:0000313" key="1">
    <source>
        <dbReference type="EMBL" id="OQR97805.1"/>
    </source>
</evidence>
<sequence>MDIAAGCHFPIAMRARTKSVTSLVEYFDDDDDVRSSCSSARSSTMRLTLVEDLEDEDIPRVRRCSHGKRISFDDDVKIETIPSRASLDEATKKTLWYTQDEFLRMQEG</sequence>
<dbReference type="OrthoDB" id="108811at2759"/>
<evidence type="ECO:0000313" key="2">
    <source>
        <dbReference type="Proteomes" id="UP000243579"/>
    </source>
</evidence>
<reference evidence="1 2" key="1">
    <citation type="journal article" date="2014" name="Genome Biol. Evol.">
        <title>The secreted proteins of Achlya hypogyna and Thraustotheca clavata identify the ancestral oomycete secretome and reveal gene acquisitions by horizontal gene transfer.</title>
        <authorList>
            <person name="Misner I."/>
            <person name="Blouin N."/>
            <person name="Leonard G."/>
            <person name="Richards T.A."/>
            <person name="Lane C.E."/>
        </authorList>
    </citation>
    <scope>NUCLEOTIDE SEQUENCE [LARGE SCALE GENOMIC DNA]</scope>
    <source>
        <strain evidence="1 2">ATCC 48635</strain>
    </source>
</reference>
<accession>A0A1V9ZIH9</accession>
<dbReference type="AlphaFoldDB" id="A0A1V9ZIH9"/>